<feature type="transmembrane region" description="Helical" evidence="1">
    <location>
        <begin position="7"/>
        <end position="25"/>
    </location>
</feature>
<reference evidence="2 3" key="1">
    <citation type="submission" date="2016-06" db="EMBL/GenBank/DDBJ databases">
        <authorList>
            <consortium name="Pathogen Informatics"/>
        </authorList>
    </citation>
    <scope>NUCLEOTIDE SEQUENCE [LARGE SCALE GENOMIC DNA]</scope>
</reference>
<dbReference type="GeneID" id="39865910"/>
<name>A0A1D3JH44_PLAMA</name>
<evidence type="ECO:0000256" key="1">
    <source>
        <dbReference type="SAM" id="Phobius"/>
    </source>
</evidence>
<dbReference type="EMBL" id="FLRL01000015">
    <property type="protein sequence ID" value="SBT85625.1"/>
    <property type="molecule type" value="Genomic_DNA"/>
</dbReference>
<keyword evidence="3" id="KW-1185">Reference proteome</keyword>
<accession>A0A1D3JH44</accession>
<organism evidence="2 3">
    <name type="scientific">Plasmodium malariae</name>
    <dbReference type="NCBI Taxonomy" id="5858"/>
    <lineage>
        <taxon>Eukaryota</taxon>
        <taxon>Sar</taxon>
        <taxon>Alveolata</taxon>
        <taxon>Apicomplexa</taxon>
        <taxon>Aconoidasida</taxon>
        <taxon>Haemosporida</taxon>
        <taxon>Plasmodiidae</taxon>
        <taxon>Plasmodium</taxon>
        <taxon>Plasmodium (Plasmodium)</taxon>
    </lineage>
</organism>
<dbReference type="Proteomes" id="UP000219813">
    <property type="component" value="Unassembled WGS sequence"/>
</dbReference>
<keyword evidence="1" id="KW-0812">Transmembrane</keyword>
<dbReference type="Pfam" id="PF12420">
    <property type="entry name" value="DUF3671"/>
    <property type="match status" value="1"/>
</dbReference>
<dbReference type="InterPro" id="IPR022139">
    <property type="entry name" value="Fam-L/Fam-M-like_plasmodium"/>
</dbReference>
<proteinExistence type="predicted"/>
<protein>
    <submittedName>
        <fullName evidence="2">Uncharacterized protein</fullName>
    </submittedName>
</protein>
<gene>
    <name evidence="2" type="primary">PmUG01_00044800</name>
    <name evidence="2" type="ORF">PMUG01_00044800</name>
</gene>
<evidence type="ECO:0000313" key="3">
    <source>
        <dbReference type="Proteomes" id="UP000219813"/>
    </source>
</evidence>
<evidence type="ECO:0000313" key="2">
    <source>
        <dbReference type="EMBL" id="SBT85625.1"/>
    </source>
</evidence>
<sequence>MEQTIKLPYYIRICLFILLSCIFHFHHDMSAFNKYLAGRKNIDETLNTITCRLLANYKQEKGPIIAWMKKDMPAVDEYSNMCASNNGKVEKGKNKRTNQCSLNNTVEYGHTKINKSSVYSRRNLHFEKRLLDKIYYKNKVRHFTNADFLFLKNDIKVNKSFICAITIYHLLVLIVGAVLLLYKYNDLEKISTLEWQGGLCLLSSICVFIVILIMIYIHRQILKYGKIRHIKSELHNTAYPSH</sequence>
<keyword evidence="1" id="KW-1133">Transmembrane helix</keyword>
<dbReference type="RefSeq" id="XP_028858991.1">
    <property type="nucleotide sequence ID" value="XM_029003589.1"/>
</dbReference>
<feature type="transmembrane region" description="Helical" evidence="1">
    <location>
        <begin position="195"/>
        <end position="217"/>
    </location>
</feature>
<dbReference type="AlphaFoldDB" id="A0A1D3JH44"/>
<feature type="transmembrane region" description="Helical" evidence="1">
    <location>
        <begin position="161"/>
        <end position="183"/>
    </location>
</feature>
<dbReference type="KEGG" id="pmal:PMUG01_00044800"/>
<dbReference type="VEuPathDB" id="PlasmoDB:PmUG01_00044800"/>
<keyword evidence="1" id="KW-0472">Membrane</keyword>